<protein>
    <recommendedName>
        <fullName evidence="5">RNA polymerase Rpb4/RPC9 core domain-containing protein</fullName>
    </recommendedName>
</protein>
<evidence type="ECO:0000259" key="5">
    <source>
        <dbReference type="SMART" id="SM00657"/>
    </source>
</evidence>
<dbReference type="SUPFAM" id="SSF47819">
    <property type="entry name" value="HRDC-like"/>
    <property type="match status" value="1"/>
</dbReference>
<reference evidence="6" key="2">
    <citation type="journal article" date="2022" name="Hortic Res">
        <title>The genome of Dioscorea zingiberensis sheds light on the biosynthesis, origin and evolution of the medicinally important diosgenin saponins.</title>
        <authorList>
            <person name="Li Y."/>
            <person name="Tan C."/>
            <person name="Li Z."/>
            <person name="Guo J."/>
            <person name="Li S."/>
            <person name="Chen X."/>
            <person name="Wang C."/>
            <person name="Dai X."/>
            <person name="Yang H."/>
            <person name="Song W."/>
            <person name="Hou L."/>
            <person name="Xu J."/>
            <person name="Tong Z."/>
            <person name="Xu A."/>
            <person name="Yuan X."/>
            <person name="Wang W."/>
            <person name="Yang Q."/>
            <person name="Chen L."/>
            <person name="Sun Z."/>
            <person name="Wang K."/>
            <person name="Pan B."/>
            <person name="Chen J."/>
            <person name="Bao Y."/>
            <person name="Liu F."/>
            <person name="Qi X."/>
            <person name="Gang D.R."/>
            <person name="Wen J."/>
            <person name="Li J."/>
        </authorList>
    </citation>
    <scope>NUCLEOTIDE SEQUENCE</scope>
    <source>
        <strain evidence="6">Dzin_1.0</strain>
    </source>
</reference>
<feature type="region of interest" description="Disordered" evidence="4">
    <location>
        <begin position="1"/>
        <end position="96"/>
    </location>
</feature>
<proteinExistence type="inferred from homology"/>
<dbReference type="Proteomes" id="UP001085076">
    <property type="component" value="Miscellaneous, Linkage group lg08"/>
</dbReference>
<evidence type="ECO:0000256" key="2">
    <source>
        <dbReference type="ARBA" id="ARBA00023242"/>
    </source>
</evidence>
<dbReference type="PANTHER" id="PTHR21297">
    <property type="entry name" value="DNA-DIRECTED RNA POLYMERASE II"/>
    <property type="match status" value="1"/>
</dbReference>
<evidence type="ECO:0000313" key="6">
    <source>
        <dbReference type="EMBL" id="KAJ0965298.1"/>
    </source>
</evidence>
<comment type="subcellular location">
    <subcellularLocation>
        <location evidence="1">Nucleus</location>
    </subcellularLocation>
</comment>
<dbReference type="AlphaFoldDB" id="A0A9D5H6P7"/>
<dbReference type="Pfam" id="PF03874">
    <property type="entry name" value="RNA_pol_Rpb4"/>
    <property type="match status" value="1"/>
</dbReference>
<keyword evidence="2" id="KW-0539">Nucleus</keyword>
<dbReference type="InterPro" id="IPR045222">
    <property type="entry name" value="Rpb4-like"/>
</dbReference>
<sequence>MKGSLKGNDGASAKGRHIKIDSSDSDSEGFLEEKSKSSSKGSGKGGGKISSDSLKSGKKASLDSLKSGGKASFSTPIVSGGKDYKTGKTGGKGSLPHAQPVKVPIVEVDLKLELDLPKDAKLLMDCEAAEILEGVQDSLQVLSRDPEIKMPESFSKALQYSKYGSHYTNIQSVRQSLDTLKVNGVTDGEICMIGNILPESVDEVYALIPSLKANRIIGISTNQCNEGKGITKEQCEPILLSYSLWKKLWWNLPFDERVILLTGYKSFVLVMVAVNVVYPCSG</sequence>
<dbReference type="EMBL" id="JAGGNH010000008">
    <property type="protein sequence ID" value="KAJ0965298.1"/>
    <property type="molecule type" value="Genomic_DNA"/>
</dbReference>
<gene>
    <name evidence="6" type="ORF">J5N97_026436</name>
</gene>
<dbReference type="InterPro" id="IPR006590">
    <property type="entry name" value="RNA_pol_Rpb4/RPC9_core"/>
</dbReference>
<dbReference type="InterPro" id="IPR038324">
    <property type="entry name" value="Rpb4/RPC9_sf"/>
</dbReference>
<comment type="caution">
    <text evidence="6">The sequence shown here is derived from an EMBL/GenBank/DDBJ whole genome shotgun (WGS) entry which is preliminary data.</text>
</comment>
<dbReference type="GO" id="GO:0000166">
    <property type="term" value="F:nucleotide binding"/>
    <property type="evidence" value="ECO:0007669"/>
    <property type="project" value="InterPro"/>
</dbReference>
<comment type="similarity">
    <text evidence="3">Belongs to the eukaryotic RPB4 RNA polymerase subunit family.</text>
</comment>
<organism evidence="6 7">
    <name type="scientific">Dioscorea zingiberensis</name>
    <dbReference type="NCBI Taxonomy" id="325984"/>
    <lineage>
        <taxon>Eukaryota</taxon>
        <taxon>Viridiplantae</taxon>
        <taxon>Streptophyta</taxon>
        <taxon>Embryophyta</taxon>
        <taxon>Tracheophyta</taxon>
        <taxon>Spermatophyta</taxon>
        <taxon>Magnoliopsida</taxon>
        <taxon>Liliopsida</taxon>
        <taxon>Dioscoreales</taxon>
        <taxon>Dioscoreaceae</taxon>
        <taxon>Dioscorea</taxon>
    </lineage>
</organism>
<dbReference type="GO" id="GO:0030880">
    <property type="term" value="C:RNA polymerase complex"/>
    <property type="evidence" value="ECO:0007669"/>
    <property type="project" value="InterPro"/>
</dbReference>
<evidence type="ECO:0000256" key="3">
    <source>
        <dbReference type="ARBA" id="ARBA00025724"/>
    </source>
</evidence>
<evidence type="ECO:0000256" key="1">
    <source>
        <dbReference type="ARBA" id="ARBA00004123"/>
    </source>
</evidence>
<feature type="domain" description="RNA polymerase Rpb4/RPC9 core" evidence="5">
    <location>
        <begin position="115"/>
        <end position="249"/>
    </location>
</feature>
<evidence type="ECO:0000256" key="4">
    <source>
        <dbReference type="SAM" id="MobiDB-lite"/>
    </source>
</evidence>
<dbReference type="GO" id="GO:0005634">
    <property type="term" value="C:nucleus"/>
    <property type="evidence" value="ECO:0007669"/>
    <property type="project" value="UniProtKB-SubCell"/>
</dbReference>
<accession>A0A9D5H6P7</accession>
<evidence type="ECO:0000313" key="7">
    <source>
        <dbReference type="Proteomes" id="UP001085076"/>
    </source>
</evidence>
<keyword evidence="7" id="KW-1185">Reference proteome</keyword>
<dbReference type="InterPro" id="IPR010997">
    <property type="entry name" value="HRDC-like_sf"/>
</dbReference>
<dbReference type="InterPro" id="IPR005574">
    <property type="entry name" value="Rpb4/RPC9"/>
</dbReference>
<reference evidence="6" key="1">
    <citation type="submission" date="2021-03" db="EMBL/GenBank/DDBJ databases">
        <authorList>
            <person name="Li Z."/>
            <person name="Yang C."/>
        </authorList>
    </citation>
    <scope>NUCLEOTIDE SEQUENCE</scope>
    <source>
        <strain evidence="6">Dzin_1.0</strain>
        <tissue evidence="6">Leaf</tissue>
    </source>
</reference>
<dbReference type="SMART" id="SM00657">
    <property type="entry name" value="RPOL4c"/>
    <property type="match status" value="1"/>
</dbReference>
<dbReference type="OrthoDB" id="2186918at2759"/>
<name>A0A9D5H6P7_9LILI</name>
<dbReference type="Gene3D" id="1.20.1250.40">
    <property type="match status" value="1"/>
</dbReference>
<dbReference type="GO" id="GO:0006352">
    <property type="term" value="P:DNA-templated transcription initiation"/>
    <property type="evidence" value="ECO:0007669"/>
    <property type="project" value="InterPro"/>
</dbReference>